<evidence type="ECO:0000313" key="2">
    <source>
        <dbReference type="Proteomes" id="UP000515135"/>
    </source>
</evidence>
<feature type="signal peptide" evidence="1">
    <location>
        <begin position="1"/>
        <end position="19"/>
    </location>
</feature>
<dbReference type="OrthoDB" id="10459363at2759"/>
<keyword evidence="1" id="KW-0732">Signal</keyword>
<evidence type="ECO:0000256" key="1">
    <source>
        <dbReference type="SAM" id="SignalP"/>
    </source>
</evidence>
<proteinExistence type="predicted"/>
<dbReference type="Proteomes" id="UP000515135">
    <property type="component" value="Unplaced"/>
</dbReference>
<dbReference type="RefSeq" id="XP_019616295.1">
    <property type="nucleotide sequence ID" value="XM_019760736.1"/>
</dbReference>
<dbReference type="AlphaFoldDB" id="A0A6P4XID0"/>
<protein>
    <submittedName>
        <fullName evidence="3">Uncharacterized protein LOC109463864</fullName>
    </submittedName>
</protein>
<gene>
    <name evidence="3" type="primary">LOC109463864</name>
</gene>
<feature type="chain" id="PRO_5027760722" evidence="1">
    <location>
        <begin position="20"/>
        <end position="138"/>
    </location>
</feature>
<dbReference type="KEGG" id="bbel:109463864"/>
<keyword evidence="2" id="KW-1185">Reference proteome</keyword>
<name>A0A6P4XID0_BRABE</name>
<dbReference type="GeneID" id="109463864"/>
<evidence type="ECO:0000313" key="3">
    <source>
        <dbReference type="RefSeq" id="XP_019616295.1"/>
    </source>
</evidence>
<sequence length="138" mass="15612">MRVALLIAVILATDVLKEASSWRRRSTFRRRRSLDKKEEKAAGEVFEHQVKLELLQDAVATLEEAVDELEAREIASPDLGMGELQEMERAFGNLDEGDTFDTPEKRDEVEEDAALGLIKEELEELVEELRGVNIDGTE</sequence>
<reference evidence="3" key="1">
    <citation type="submission" date="2025-08" db="UniProtKB">
        <authorList>
            <consortium name="RefSeq"/>
        </authorList>
    </citation>
    <scope>IDENTIFICATION</scope>
    <source>
        <tissue evidence="3">Gonad</tissue>
    </source>
</reference>
<organism evidence="2 3">
    <name type="scientific">Branchiostoma belcheri</name>
    <name type="common">Amphioxus</name>
    <dbReference type="NCBI Taxonomy" id="7741"/>
    <lineage>
        <taxon>Eukaryota</taxon>
        <taxon>Metazoa</taxon>
        <taxon>Chordata</taxon>
        <taxon>Cephalochordata</taxon>
        <taxon>Leptocardii</taxon>
        <taxon>Amphioxiformes</taxon>
        <taxon>Branchiostomatidae</taxon>
        <taxon>Branchiostoma</taxon>
    </lineage>
</organism>
<accession>A0A6P4XID0</accession>